<reference evidence="1 2" key="1">
    <citation type="journal article" date="2018" name="Front. Microbiol.">
        <title>Hydrolytic Capabilities as a Key to Environmental Success: Chitinolytic and Cellulolytic Acidobacteria From Acidic Sub-arctic Soils and Boreal Peatlands.</title>
        <authorList>
            <person name="Belova S.E."/>
            <person name="Ravin N.V."/>
            <person name="Pankratov T.A."/>
            <person name="Rakitin A.L."/>
            <person name="Ivanova A.A."/>
            <person name="Beletsky A.V."/>
            <person name="Mardanov A.V."/>
            <person name="Sinninghe Damste J.S."/>
            <person name="Dedysh S.N."/>
        </authorList>
    </citation>
    <scope>NUCLEOTIDE SEQUENCE [LARGE SCALE GENOMIC DNA]</scope>
    <source>
        <strain evidence="1 2">SBC82</strain>
    </source>
</reference>
<dbReference type="AlphaFoldDB" id="A0A2Z5FUV6"/>
<evidence type="ECO:0000313" key="2">
    <source>
        <dbReference type="Proteomes" id="UP000253606"/>
    </source>
</evidence>
<sequence>MDGQVGGLPDPKKCNRAMHNCDAVLLNHAAPNREFFGPMSLNPNSTSSDSQLLQIVDASLLAAARKSGPWLVCKPGCWQCCIGVFAINQLDAERLRKGLLDLESTDPDRARRVRERAVASVEKISPGFPGDPVTGLLNQTPDAEAQFESFANDEICPVLDPVTGSCDLYASRPMTCRVFGPPVRSEDGLGVCELCYHGATPEEIAACEMVPDPDDLESQLLDQAERNNGVRGETVVAFALLRPSCS</sequence>
<evidence type="ECO:0008006" key="3">
    <source>
        <dbReference type="Google" id="ProtNLM"/>
    </source>
</evidence>
<dbReference type="RefSeq" id="WP_236657251.1">
    <property type="nucleotide sequence ID" value="NZ_CP030840.1"/>
</dbReference>
<organism evidence="1 2">
    <name type="scientific">Acidisarcina polymorpha</name>
    <dbReference type="NCBI Taxonomy" id="2211140"/>
    <lineage>
        <taxon>Bacteria</taxon>
        <taxon>Pseudomonadati</taxon>
        <taxon>Acidobacteriota</taxon>
        <taxon>Terriglobia</taxon>
        <taxon>Terriglobales</taxon>
        <taxon>Acidobacteriaceae</taxon>
        <taxon>Acidisarcina</taxon>
    </lineage>
</organism>
<accession>A0A2Z5FUV6</accession>
<proteinExistence type="predicted"/>
<keyword evidence="2" id="KW-1185">Reference proteome</keyword>
<name>A0A2Z5FUV6_9BACT</name>
<protein>
    <recommendedName>
        <fullName evidence="3">Zinc/iron-chelating domain-containing protein</fullName>
    </recommendedName>
</protein>
<gene>
    <name evidence="1" type="ORF">ACPOL_1184</name>
</gene>
<evidence type="ECO:0000313" key="1">
    <source>
        <dbReference type="EMBL" id="AXC10532.1"/>
    </source>
</evidence>
<dbReference type="Proteomes" id="UP000253606">
    <property type="component" value="Chromosome"/>
</dbReference>
<dbReference type="InterPro" id="IPR005358">
    <property type="entry name" value="Puta_zinc/iron-chelating_dom"/>
</dbReference>
<dbReference type="Pfam" id="PF03692">
    <property type="entry name" value="CxxCxxCC"/>
    <property type="match status" value="1"/>
</dbReference>
<dbReference type="KEGG" id="abas:ACPOL_1184"/>
<dbReference type="EMBL" id="CP030840">
    <property type="protein sequence ID" value="AXC10532.1"/>
    <property type="molecule type" value="Genomic_DNA"/>
</dbReference>